<name>A0A3A8NBW1_9BACT</name>
<dbReference type="PROSITE" id="PS00329">
    <property type="entry name" value="HSP70_2"/>
    <property type="match status" value="1"/>
</dbReference>
<keyword evidence="3" id="KW-0067">ATP-binding</keyword>
<dbReference type="Gene3D" id="3.90.640.10">
    <property type="entry name" value="Actin, Chain A, domain 4"/>
    <property type="match status" value="1"/>
</dbReference>
<dbReference type="GO" id="GO:0140662">
    <property type="term" value="F:ATP-dependent protein folding chaperone"/>
    <property type="evidence" value="ECO:0007669"/>
    <property type="project" value="InterPro"/>
</dbReference>
<dbReference type="PRINTS" id="PR00301">
    <property type="entry name" value="HEATSHOCK70"/>
</dbReference>
<dbReference type="InterPro" id="IPR043129">
    <property type="entry name" value="ATPase_NBD"/>
</dbReference>
<organism evidence="4 5">
    <name type="scientific">Corallococcus sicarius</name>
    <dbReference type="NCBI Taxonomy" id="2316726"/>
    <lineage>
        <taxon>Bacteria</taxon>
        <taxon>Pseudomonadati</taxon>
        <taxon>Myxococcota</taxon>
        <taxon>Myxococcia</taxon>
        <taxon>Myxococcales</taxon>
        <taxon>Cystobacterineae</taxon>
        <taxon>Myxococcaceae</taxon>
        <taxon>Corallococcus</taxon>
    </lineage>
</organism>
<dbReference type="Gene3D" id="3.30.420.40">
    <property type="match status" value="2"/>
</dbReference>
<sequence>MRIVGIDLGTTHCAVASVDPGRGSGAPVEDFPLPQLVRQGEVASRALLPSTVYVPAGHELASESLRLPWGDDGGPWVVGELARWQGARVPGRLVASAKSWLCHPGVDRSAPILPWGAPADVQKLSPVDASALLLTHMARAWDFAHPDEPLAKQEVVITVPASFDEAARALTVSAARKAGLEKFTLLEEPQAAFYDYTARHRSGLEQTLAQVRLVLVVDVGGGTTDFTLVHAGVSPEGPMLRRLAVGDHLMLGGDNMDAALARRMEEKLFSSRTGDSRRLSAAQWTQAIQAARTAKEALLGHEPPEKYGLSLIGEGSRLLGGTLSTELGRDEAHALVLDGFFPLSPPEDRPRRSARMALQELGLPYVQDPAVTRHLAAFLAQHAAAGFAALGETPASEGALPRPDAILLNGGVFNSPQISARLVDALSAWWPQAPRIPLLKHESLELAVARGAAYYGLVRRGHGLRIGGGAARAYYVGLQRGADSSEQPTLCLIPRGFEEGQKVDLGERPFALTLGRPVQFALYSTTSDRIDKPGDLVPLAEDLKPLPPIHTLLKGASGKATEVPVHLQAALTEIGTLELYCVSDVADERWRLEFELRGTGGSHELTVTESMPARFAEAKDNVERVYGNKPLPLGPKDVKQLGRTLEKVLGPRETWRVPVLRELWSTLYAGASKRRRTDDHERVFYSLTGFCLRPGFGYPLDGWRAEQTFSLFDALVQHHTDKAVWTEFWVMWRRIAGGLTEAQQQKLYGYLQPHLARRIPLEPPAQAPKLKGIQPEGLDEMVRTVASLEHLSPRDKTEAGQWIAARLKAESRSGGPWAWSLGRLGARVPLYGSSHKVVDVETAQAWLELLLALDLRKVDGAPFAAAQLARLTGDRTRDLPPELRERTAQALVAAKASDTWVRMVREVVALDRADEARALGDTLPAGLALS</sequence>
<keyword evidence="2" id="KW-0547">Nucleotide-binding</keyword>
<dbReference type="Proteomes" id="UP000273405">
    <property type="component" value="Unassembled WGS sequence"/>
</dbReference>
<dbReference type="AlphaFoldDB" id="A0A3A8NBW1"/>
<dbReference type="PANTHER" id="PTHR19375">
    <property type="entry name" value="HEAT SHOCK PROTEIN 70KDA"/>
    <property type="match status" value="1"/>
</dbReference>
<dbReference type="Pfam" id="PF12531">
    <property type="entry name" value="DUF3731"/>
    <property type="match status" value="1"/>
</dbReference>
<evidence type="ECO:0000256" key="3">
    <source>
        <dbReference type="ARBA" id="ARBA00022840"/>
    </source>
</evidence>
<dbReference type="OrthoDB" id="580874at2"/>
<dbReference type="Pfam" id="PF00012">
    <property type="entry name" value="HSP70"/>
    <property type="match status" value="1"/>
</dbReference>
<dbReference type="EMBL" id="RAWG01000275">
    <property type="protein sequence ID" value="RKH36864.1"/>
    <property type="molecule type" value="Genomic_DNA"/>
</dbReference>
<dbReference type="GO" id="GO:0005524">
    <property type="term" value="F:ATP binding"/>
    <property type="evidence" value="ECO:0007669"/>
    <property type="project" value="UniProtKB-KW"/>
</dbReference>
<dbReference type="CDD" id="cd10170">
    <property type="entry name" value="ASKHA_NBD_HSP70"/>
    <property type="match status" value="1"/>
</dbReference>
<proteinExistence type="inferred from homology"/>
<comment type="similarity">
    <text evidence="1">Belongs to the heat shock protein 70 family.</text>
</comment>
<protein>
    <submittedName>
        <fullName evidence="4">Molecular chaperone DnaK</fullName>
    </submittedName>
</protein>
<dbReference type="SUPFAM" id="SSF53067">
    <property type="entry name" value="Actin-like ATPase domain"/>
    <property type="match status" value="2"/>
</dbReference>
<dbReference type="InterPro" id="IPR013126">
    <property type="entry name" value="Hsp_70_fam"/>
</dbReference>
<evidence type="ECO:0000313" key="5">
    <source>
        <dbReference type="Proteomes" id="UP000273405"/>
    </source>
</evidence>
<keyword evidence="5" id="KW-1185">Reference proteome</keyword>
<reference evidence="5" key="1">
    <citation type="submission" date="2018-09" db="EMBL/GenBank/DDBJ databases">
        <authorList>
            <person name="Livingstone P.G."/>
            <person name="Whitworth D.E."/>
        </authorList>
    </citation>
    <scope>NUCLEOTIDE SEQUENCE [LARGE SCALE GENOMIC DNA]</scope>
    <source>
        <strain evidence="5">CA040B</strain>
    </source>
</reference>
<dbReference type="PROSITE" id="PS00297">
    <property type="entry name" value="HSP70_1"/>
    <property type="match status" value="1"/>
</dbReference>
<evidence type="ECO:0000256" key="2">
    <source>
        <dbReference type="ARBA" id="ARBA00022741"/>
    </source>
</evidence>
<gene>
    <name evidence="4" type="ORF">D7X12_31630</name>
</gene>
<evidence type="ECO:0000256" key="1">
    <source>
        <dbReference type="ARBA" id="ARBA00007381"/>
    </source>
</evidence>
<dbReference type="InterPro" id="IPR021030">
    <property type="entry name" value="DUF3731"/>
</dbReference>
<dbReference type="InterPro" id="IPR018181">
    <property type="entry name" value="Heat_shock_70_CS"/>
</dbReference>
<accession>A0A3A8NBW1</accession>
<comment type="caution">
    <text evidence="4">The sequence shown here is derived from an EMBL/GenBank/DDBJ whole genome shotgun (WGS) entry which is preliminary data.</text>
</comment>
<evidence type="ECO:0000313" key="4">
    <source>
        <dbReference type="EMBL" id="RKH36864.1"/>
    </source>
</evidence>
<dbReference type="RefSeq" id="WP_120628967.1">
    <property type="nucleotide sequence ID" value="NZ_RAWG01000275.1"/>
</dbReference>